<dbReference type="PRINTS" id="PR00420">
    <property type="entry name" value="RNGMNOXGNASE"/>
</dbReference>
<name>A0A6A7BFS2_9PLEO</name>
<keyword evidence="4" id="KW-0560">Oxidoreductase</keyword>
<accession>A0A6A7BFS2</accession>
<keyword evidence="2" id="KW-0285">Flavoprotein</keyword>
<evidence type="ECO:0000256" key="1">
    <source>
        <dbReference type="ARBA" id="ARBA00001974"/>
    </source>
</evidence>
<evidence type="ECO:0000259" key="6">
    <source>
        <dbReference type="Pfam" id="PF01494"/>
    </source>
</evidence>
<keyword evidence="8" id="KW-1185">Reference proteome</keyword>
<gene>
    <name evidence="7" type="ORF">T440DRAFT_487673</name>
</gene>
<organism evidence="7 8">
    <name type="scientific">Plenodomus tracheiphilus IPT5</name>
    <dbReference type="NCBI Taxonomy" id="1408161"/>
    <lineage>
        <taxon>Eukaryota</taxon>
        <taxon>Fungi</taxon>
        <taxon>Dikarya</taxon>
        <taxon>Ascomycota</taxon>
        <taxon>Pezizomycotina</taxon>
        <taxon>Dothideomycetes</taxon>
        <taxon>Pleosporomycetidae</taxon>
        <taxon>Pleosporales</taxon>
        <taxon>Pleosporineae</taxon>
        <taxon>Leptosphaeriaceae</taxon>
        <taxon>Plenodomus</taxon>
    </lineage>
</organism>
<proteinExistence type="predicted"/>
<dbReference type="PANTHER" id="PTHR47178">
    <property type="entry name" value="MONOOXYGENASE, FAD-BINDING"/>
    <property type="match status" value="1"/>
</dbReference>
<dbReference type="Pfam" id="PF13450">
    <property type="entry name" value="NAD_binding_8"/>
    <property type="match status" value="1"/>
</dbReference>
<keyword evidence="3" id="KW-0274">FAD</keyword>
<dbReference type="AlphaFoldDB" id="A0A6A7BFS2"/>
<dbReference type="EMBL" id="MU006296">
    <property type="protein sequence ID" value="KAF2853219.1"/>
    <property type="molecule type" value="Genomic_DNA"/>
</dbReference>
<dbReference type="Proteomes" id="UP000799423">
    <property type="component" value="Unassembled WGS sequence"/>
</dbReference>
<evidence type="ECO:0000313" key="7">
    <source>
        <dbReference type="EMBL" id="KAF2853219.1"/>
    </source>
</evidence>
<dbReference type="Pfam" id="PF01494">
    <property type="entry name" value="FAD_binding_3"/>
    <property type="match status" value="1"/>
</dbReference>
<reference evidence="7" key="1">
    <citation type="submission" date="2020-01" db="EMBL/GenBank/DDBJ databases">
        <authorList>
            <consortium name="DOE Joint Genome Institute"/>
            <person name="Haridas S."/>
            <person name="Albert R."/>
            <person name="Binder M."/>
            <person name="Bloem J."/>
            <person name="Labutti K."/>
            <person name="Salamov A."/>
            <person name="Andreopoulos B."/>
            <person name="Baker S.E."/>
            <person name="Barry K."/>
            <person name="Bills G."/>
            <person name="Bluhm B.H."/>
            <person name="Cannon C."/>
            <person name="Castanera R."/>
            <person name="Culley D.E."/>
            <person name="Daum C."/>
            <person name="Ezra D."/>
            <person name="Gonzalez J.B."/>
            <person name="Henrissat B."/>
            <person name="Kuo A."/>
            <person name="Liang C."/>
            <person name="Lipzen A."/>
            <person name="Lutzoni F."/>
            <person name="Magnuson J."/>
            <person name="Mondo S."/>
            <person name="Nolan M."/>
            <person name="Ohm R."/>
            <person name="Pangilinan J."/>
            <person name="Park H.-J."/>
            <person name="Ramirez L."/>
            <person name="Alfaro M."/>
            <person name="Sun H."/>
            <person name="Tritt A."/>
            <person name="Yoshinaga Y."/>
            <person name="Zwiers L.-H."/>
            <person name="Turgeon B.G."/>
            <person name="Goodwin S.B."/>
            <person name="Spatafora J.W."/>
            <person name="Crous P.W."/>
            <person name="Grigoriev I.V."/>
        </authorList>
    </citation>
    <scope>NUCLEOTIDE SEQUENCE</scope>
    <source>
        <strain evidence="7">IPT5</strain>
    </source>
</reference>
<evidence type="ECO:0000256" key="5">
    <source>
        <dbReference type="ARBA" id="ARBA00023033"/>
    </source>
</evidence>
<comment type="cofactor">
    <cofactor evidence="1">
        <name>FAD</name>
        <dbReference type="ChEBI" id="CHEBI:57692"/>
    </cofactor>
</comment>
<dbReference type="Gene3D" id="3.50.50.60">
    <property type="entry name" value="FAD/NAD(P)-binding domain"/>
    <property type="match status" value="1"/>
</dbReference>
<dbReference type="InterPro" id="IPR002938">
    <property type="entry name" value="FAD-bd"/>
</dbReference>
<feature type="domain" description="FAD-binding" evidence="6">
    <location>
        <begin position="135"/>
        <end position="354"/>
    </location>
</feature>
<sequence>MKVIIIGAGPAGCALAHGLKKDNFQFTIYDKAPDAYRHRHWAFTLGWGLPYLLKLLPPDLGAQINSCQTDPSLDVTTTGKDHIIIFNGATKEPTYTFPIPRAKELNIRSLRSLCAAQLNVQYNKTFSHYEILPNNSGVRVFFTDGSTDEGTLLIGIDGANSPVRHALLGPEKARMEPLPFALMNFNVTYTAEQALFIKNRIHPLIDIAYHPSGHYMRLNVLDMPDADEPSTWSFQILSTWPLKTVVDYDNEGDRVGRLKQHVKKERWAEPYNSAVEWVGDETEVVRDQLKIWKTVGWEGEGKVTLCGDAAHAMTFHRGQGANNAFYSAHCLVEALKSVHAGTASLRDAVRTYEESLWVRGAHEVQLSKEQTFNTHSGLENFVHGPAMKLGAKPSHDAKVEGYE</sequence>
<protein>
    <submittedName>
        <fullName evidence="7">FAD/NAD(P)-binding domain-containing protein</fullName>
    </submittedName>
</protein>
<dbReference type="InterPro" id="IPR036188">
    <property type="entry name" value="FAD/NAD-bd_sf"/>
</dbReference>
<evidence type="ECO:0000313" key="8">
    <source>
        <dbReference type="Proteomes" id="UP000799423"/>
    </source>
</evidence>
<evidence type="ECO:0000256" key="4">
    <source>
        <dbReference type="ARBA" id="ARBA00023002"/>
    </source>
</evidence>
<dbReference type="PANTHER" id="PTHR47178:SF2">
    <property type="entry name" value="FAD-BINDING DOMAIN-CONTAINING PROTEIN"/>
    <property type="match status" value="1"/>
</dbReference>
<dbReference type="GO" id="GO:0004497">
    <property type="term" value="F:monooxygenase activity"/>
    <property type="evidence" value="ECO:0007669"/>
    <property type="project" value="UniProtKB-KW"/>
</dbReference>
<keyword evidence="5" id="KW-0503">Monooxygenase</keyword>
<evidence type="ECO:0000256" key="3">
    <source>
        <dbReference type="ARBA" id="ARBA00022827"/>
    </source>
</evidence>
<evidence type="ECO:0000256" key="2">
    <source>
        <dbReference type="ARBA" id="ARBA00022630"/>
    </source>
</evidence>
<dbReference type="GO" id="GO:0071949">
    <property type="term" value="F:FAD binding"/>
    <property type="evidence" value="ECO:0007669"/>
    <property type="project" value="InterPro"/>
</dbReference>
<dbReference type="SUPFAM" id="SSF51905">
    <property type="entry name" value="FAD/NAD(P)-binding domain"/>
    <property type="match status" value="1"/>
</dbReference>
<dbReference type="OrthoDB" id="47494at2759"/>